<evidence type="ECO:0000313" key="2">
    <source>
        <dbReference type="EMBL" id="KKQ94208.1"/>
    </source>
</evidence>
<dbReference type="EMBL" id="LBVW01000003">
    <property type="protein sequence ID" value="KKQ94208.1"/>
    <property type="molecule type" value="Genomic_DNA"/>
</dbReference>
<dbReference type="AlphaFoldDB" id="A0A0G0LQQ2"/>
<comment type="caution">
    <text evidence="2">The sequence shown here is derived from an EMBL/GenBank/DDBJ whole genome shotgun (WGS) entry which is preliminary data.</text>
</comment>
<dbReference type="SUPFAM" id="SSF63829">
    <property type="entry name" value="Calcium-dependent phosphotriesterase"/>
    <property type="match status" value="1"/>
</dbReference>
<gene>
    <name evidence="2" type="ORF">UT19_C0003G0013</name>
</gene>
<name>A0A0G0LQQ2_9BACT</name>
<proteinExistence type="predicted"/>
<feature type="region of interest" description="Disordered" evidence="1">
    <location>
        <begin position="298"/>
        <end position="332"/>
    </location>
</feature>
<sequence>MIKKIIAGATAGLAGTLLFAGLVFALVGDLLDTVGLPGNDNCSVAGTFTGTYYMTMEGGFAVGCAGNQLQIYTPPAPDVVPGLPPDPATLVSTQTVLDAGGNAVNISALAWDPTRNKVWGAYDDNVYLIDIVDPTVDGNATATLQFSPSVNAPVAEVDPFDLFGKLPGITLVDGLAYDGNDDTVWYTPDVHCNVYHFASDGTYIGKVTPENAAGNSDCSVSGVVVGSANSLYIGRNGNNEIRRVDKTTGDFISNFATTAGRVEDLTCDPVTYAPKEAVLAKDAFNVLYEAFEVEEGTCPLPEPKDETPPKAACTETVNPHGATVPPAGKTTLPGPRGGDNEDGFYELFAADNLPGVTIWVSDAFGSGPFGPFLPGDKVKITEAPGGPASSKAMGSSNGQAGAILTHITLLGDALITAIDAAGNATVVSCLVPPPPK</sequence>
<evidence type="ECO:0000313" key="3">
    <source>
        <dbReference type="Proteomes" id="UP000034932"/>
    </source>
</evidence>
<accession>A0A0G0LQQ2</accession>
<dbReference type="Proteomes" id="UP000034932">
    <property type="component" value="Unassembled WGS sequence"/>
</dbReference>
<reference evidence="2 3" key="1">
    <citation type="journal article" date="2015" name="Nature">
        <title>rRNA introns, odd ribosomes, and small enigmatic genomes across a large radiation of phyla.</title>
        <authorList>
            <person name="Brown C.T."/>
            <person name="Hug L.A."/>
            <person name="Thomas B.C."/>
            <person name="Sharon I."/>
            <person name="Castelle C.J."/>
            <person name="Singh A."/>
            <person name="Wilkins M.J."/>
            <person name="Williams K.H."/>
            <person name="Banfield J.F."/>
        </authorList>
    </citation>
    <scope>NUCLEOTIDE SEQUENCE [LARGE SCALE GENOMIC DNA]</scope>
</reference>
<dbReference type="InterPro" id="IPR015943">
    <property type="entry name" value="WD40/YVTN_repeat-like_dom_sf"/>
</dbReference>
<protein>
    <submittedName>
        <fullName evidence="2">Uncharacterized protein</fullName>
    </submittedName>
</protein>
<evidence type="ECO:0000256" key="1">
    <source>
        <dbReference type="SAM" id="MobiDB-lite"/>
    </source>
</evidence>
<organism evidence="2 3">
    <name type="scientific">Candidatus Woesebacteria bacterium GW2011_GWB1_39_10b</name>
    <dbReference type="NCBI Taxonomy" id="1618573"/>
    <lineage>
        <taxon>Bacteria</taxon>
        <taxon>Candidatus Woeseibacteriota</taxon>
    </lineage>
</organism>
<dbReference type="Gene3D" id="2.130.10.10">
    <property type="entry name" value="YVTN repeat-like/Quinoprotein amine dehydrogenase"/>
    <property type="match status" value="1"/>
</dbReference>